<comment type="caution">
    <text evidence="2">The sequence shown here is derived from an EMBL/GenBank/DDBJ whole genome shotgun (WGS) entry which is preliminary data.</text>
</comment>
<protein>
    <submittedName>
        <fullName evidence="2">Uncharacterized protein</fullName>
    </submittedName>
</protein>
<keyword evidence="1" id="KW-1133">Transmembrane helix</keyword>
<name>A0ABM8ZTA1_9VIBR</name>
<dbReference type="Proteomes" id="UP000838672">
    <property type="component" value="Unassembled WGS sequence"/>
</dbReference>
<feature type="transmembrane region" description="Helical" evidence="1">
    <location>
        <begin position="24"/>
        <end position="43"/>
    </location>
</feature>
<dbReference type="EMBL" id="CAKLDI010000001">
    <property type="protein sequence ID" value="CAH0533526.1"/>
    <property type="molecule type" value="Genomic_DNA"/>
</dbReference>
<keyword evidence="1" id="KW-0472">Membrane</keyword>
<gene>
    <name evidence="2" type="ORF">VST7929_01396</name>
</gene>
<organism evidence="2 3">
    <name type="scientific">Vibrio stylophorae</name>
    <dbReference type="NCBI Taxonomy" id="659351"/>
    <lineage>
        <taxon>Bacteria</taxon>
        <taxon>Pseudomonadati</taxon>
        <taxon>Pseudomonadota</taxon>
        <taxon>Gammaproteobacteria</taxon>
        <taxon>Vibrionales</taxon>
        <taxon>Vibrionaceae</taxon>
        <taxon>Vibrio</taxon>
    </lineage>
</organism>
<evidence type="ECO:0000313" key="3">
    <source>
        <dbReference type="Proteomes" id="UP000838672"/>
    </source>
</evidence>
<proteinExistence type="predicted"/>
<sequence>MGIHGFSCLLFAILMDLFTKKNHLQVVAMTLFVVLCVLFIDLLKQRL</sequence>
<evidence type="ECO:0000256" key="1">
    <source>
        <dbReference type="SAM" id="Phobius"/>
    </source>
</evidence>
<keyword evidence="1" id="KW-0812">Transmembrane</keyword>
<reference evidence="2" key="1">
    <citation type="submission" date="2021-11" db="EMBL/GenBank/DDBJ databases">
        <authorList>
            <person name="Rodrigo-Torres L."/>
            <person name="Arahal R. D."/>
            <person name="Lucena T."/>
        </authorList>
    </citation>
    <scope>NUCLEOTIDE SEQUENCE</scope>
    <source>
        <strain evidence="2">CECT 7929</strain>
    </source>
</reference>
<evidence type="ECO:0000313" key="2">
    <source>
        <dbReference type="EMBL" id="CAH0533526.1"/>
    </source>
</evidence>
<keyword evidence="3" id="KW-1185">Reference proteome</keyword>
<accession>A0ABM8ZTA1</accession>